<proteinExistence type="predicted"/>
<dbReference type="Proteomes" id="UP000323011">
    <property type="component" value="Unassembled WGS sequence"/>
</dbReference>
<reference evidence="1 2" key="1">
    <citation type="submission" date="2019-07" db="EMBL/GenBank/DDBJ databases">
        <title>Genomes of Cafeteria roenbergensis.</title>
        <authorList>
            <person name="Fischer M.G."/>
            <person name="Hackl T."/>
            <person name="Roman M."/>
        </authorList>
    </citation>
    <scope>NUCLEOTIDE SEQUENCE [LARGE SCALE GENOMIC DNA]</scope>
    <source>
        <strain evidence="1 2">BVI</strain>
    </source>
</reference>
<protein>
    <recommendedName>
        <fullName evidence="3">EF-hand domain-containing protein</fullName>
    </recommendedName>
</protein>
<accession>A0A5A8CVX8</accession>
<organism evidence="1 2">
    <name type="scientific">Cafeteria roenbergensis</name>
    <name type="common">Marine flagellate</name>
    <dbReference type="NCBI Taxonomy" id="33653"/>
    <lineage>
        <taxon>Eukaryota</taxon>
        <taxon>Sar</taxon>
        <taxon>Stramenopiles</taxon>
        <taxon>Bigyra</taxon>
        <taxon>Opalozoa</taxon>
        <taxon>Bicosoecida</taxon>
        <taxon>Cafeteriaceae</taxon>
        <taxon>Cafeteria</taxon>
    </lineage>
</organism>
<comment type="caution">
    <text evidence="1">The sequence shown here is derived from an EMBL/GenBank/DDBJ whole genome shotgun (WGS) entry which is preliminary data.</text>
</comment>
<sequence>MAAFSLVGLSPVPHELPVAVEAWDRLVGGCSSAWALAVRVQEDTSTMSVSGRSVLGCDAMDGGAASGPGATPRTGSSACGAEDLPSPLIWAASTGGDVSSAEYWSQVSSVSVFEDVDGDGRVSPVEAAEHALPASGPSDGAVSWRQCLVARVRFSSGVAGLSTSHIVVRGARVGGCGAASASAPFVSDPSSSFPSRVWDVPLVIDTAGDGLAVSVTLDGAQTGTTPRFNETSLVFSWQYRVRPTFIQLREVLGAVGSAPGANGSGVVVNGSTRSTRLVVEVGFASPVSGFDAGRDLQLEGLQVVPAGLESGVVASPAPSRQAVWSVEVEATGASSRIAATLLPYGAHACSSSVLAVNSTSSQAVDDVGARCSSCLPRVAATDAAYSVQRQFNASVLNASLVTAPSLNASEVALSEGGKTLVPRSWALLRFSVPVCRVPMAAFSLVGLSPVPHELPVAVEAWDRLVGGCSSAWALAVRVQEDTSTMSVSGRSVLGCDAMDGGAASGPGATPRTGSSACGAEDLPSPLIWAASTGGDVSSAEYWSQVSSVSVFEDVDGDGRVSPAEAAEHALPASGPSDGAVSWRQCLVARVRFSSGVAGLSTSHIVVRGARVGGCGAASASAPFVSDPSTSFPSRVWDVPLVIDTAGDGLAVSVTLDGAQTGTTPRFNETSLVFSWQYRVRPTFIQLREVLGAVGSAPGANGSGVVVNGSTRSTRLVVEVGFASPVSGFDAGRDLQLEGLQVVPAGLESGVVASPAPSRQAVWSVEVEATGASSRIAATLLPYGAHACSSSVLAVNSTSSQAVDDVGARCSSCLPRVAATDAAYSVQRQFNASVLNASLVTAPSLNASEVALSEGGKTLVPRSWALLRFSVPVCRVPMAAFSLVGLSPVPHELPVAVEAWDRLVGGCSSAWALAVRVQEDTSTMSVSGRSVLGCDAMDGGAASGPGATPRTGSSACGAEDLPSPLIWAASTGGDVSSAEYWSQVSSVSVFEDVDGDGRVSPVEVAEHALPASGPSDGAVSWRQCLVARVRFSSGVAGLSTSHIVVRGARVGGCGAASASAPFVSDPSTSFPSRVWDVPLVIDTAGDGLAVSVTLDGAQTGTTPRFNETSLVFSWQYRVRPTFIQLREVLGAVGSAPGANGSGVVVNGSTRSTRLVVEVGFASPVSGFDAGRDLQLEGLQVVPAGLESGVVASPAPSRQAVWSVEVEATGASSRIAATLLPFSQSDSEHTSQYRTSCSFIAEVVASELHAQLFNTLNQSASLVSATSNKTLVPRSWALLRFSVPVCRVPMAAFSLVGLSPVPHELPVAVEAWDRLVGGCSSAWALAVRVQEDTSTMSVSGRSVLGCDAMDGGAASGPGATPRTGSSACGAEDLPSPLIWAASTGGDVSSAEYYWSQVSSVSVFEDVDGDGRVSPAEAAEHALPASGPSDGAVSWRQCLVARVRFSSGVAGLSTSHIVVRGARVGGCGAASASAPFVSDPSSSFPSRVWDVPLVIDTAGDGLAVSVTLDGAQTGTTPRFNETSLVFSWQYRVRPTFIQLREVLGAVGSAPGANGSGVVVNGSTRSTRLVVEVGFASPVSGFDAGRDLQLEGLQVVPAGLESGVVASPAPSRQAVWSVEVEATGASSRIAATLLPFGEFECFSSAVSLAHAAGLGSFGLCSTALPRIARTRAGSFVATGRFFVFPVSASIQELPVADPLLDTMEGNFTSALRLFMVLRYSAPVCRVPIHAFSVSGVQVSAEAVPFGLEQSERRSSGCSVTFQSR</sequence>
<gene>
    <name evidence="1" type="ORF">FNF29_00665</name>
</gene>
<evidence type="ECO:0000313" key="1">
    <source>
        <dbReference type="EMBL" id="KAA0157313.1"/>
    </source>
</evidence>
<dbReference type="InterPro" id="IPR018247">
    <property type="entry name" value="EF_Hand_1_Ca_BS"/>
</dbReference>
<keyword evidence="2" id="KW-1185">Reference proteome</keyword>
<dbReference type="EMBL" id="VLTN01000002">
    <property type="protein sequence ID" value="KAA0157313.1"/>
    <property type="molecule type" value="Genomic_DNA"/>
</dbReference>
<evidence type="ECO:0008006" key="3">
    <source>
        <dbReference type="Google" id="ProtNLM"/>
    </source>
</evidence>
<dbReference type="PROSITE" id="PS00018">
    <property type="entry name" value="EF_HAND_1"/>
    <property type="match status" value="1"/>
</dbReference>
<evidence type="ECO:0000313" key="2">
    <source>
        <dbReference type="Proteomes" id="UP000323011"/>
    </source>
</evidence>
<name>A0A5A8CVX8_CAFRO</name>